<comment type="caution">
    <text evidence="2">The sequence shown here is derived from an EMBL/GenBank/DDBJ whole genome shotgun (WGS) entry which is preliminary data.</text>
</comment>
<dbReference type="PANTHER" id="PTHR11675">
    <property type="entry name" value="N-ACETYLGALACTOSAMINYLTRANSFERASE"/>
    <property type="match status" value="1"/>
</dbReference>
<proteinExistence type="predicted"/>
<dbReference type="PANTHER" id="PTHR11675:SF50">
    <property type="entry name" value="POLYPEPTIDE N-ACETYLGALACTOSAMINYLTRANSFERASE 8-RELATED"/>
    <property type="match status" value="1"/>
</dbReference>
<accession>A0A834AXV4</accession>
<dbReference type="AlphaFoldDB" id="A0A834AXV4"/>
<dbReference type="SUPFAM" id="SSF50370">
    <property type="entry name" value="Ricin B-like lectins"/>
    <property type="match status" value="1"/>
</dbReference>
<keyword evidence="1" id="KW-1015">Disulfide bond</keyword>
<reference evidence="2 3" key="1">
    <citation type="journal article" date="2020" name="Nature">
        <title>Six reference-quality genomes reveal evolution of bat adaptations.</title>
        <authorList>
            <person name="Jebb D."/>
            <person name="Huang Z."/>
            <person name="Pippel M."/>
            <person name="Hughes G.M."/>
            <person name="Lavrichenko K."/>
            <person name="Devanna P."/>
            <person name="Winkler S."/>
            <person name="Jermiin L.S."/>
            <person name="Skirmuntt E.C."/>
            <person name="Katzourakis A."/>
            <person name="Burkitt-Gray L."/>
            <person name="Ray D.A."/>
            <person name="Sullivan K.A.M."/>
            <person name="Roscito J.G."/>
            <person name="Kirilenko B.M."/>
            <person name="Davalos L.M."/>
            <person name="Corthals A.P."/>
            <person name="Power M.L."/>
            <person name="Jones G."/>
            <person name="Ransome R.D."/>
            <person name="Dechmann D.K.N."/>
            <person name="Locatelli A.G."/>
            <person name="Puechmaille S.J."/>
            <person name="Fedrigo O."/>
            <person name="Jarvis E.D."/>
            <person name="Hiller M."/>
            <person name="Vernes S.C."/>
            <person name="Myers E.W."/>
            <person name="Teeling E.C."/>
        </authorList>
    </citation>
    <scope>NUCLEOTIDE SEQUENCE [LARGE SCALE GENOMIC DNA]</scope>
    <source>
        <strain evidence="2">Bat1K_MPI-CBG_1</strain>
    </source>
</reference>
<dbReference type="InterPro" id="IPR035992">
    <property type="entry name" value="Ricin_B-like_lectins"/>
</dbReference>
<protein>
    <recommendedName>
        <fullName evidence="4">Ricin B lectin domain-containing protein</fullName>
    </recommendedName>
</protein>
<evidence type="ECO:0000313" key="2">
    <source>
        <dbReference type="EMBL" id="KAF6119777.1"/>
    </source>
</evidence>
<dbReference type="EMBL" id="JABVXQ010000003">
    <property type="protein sequence ID" value="KAF6119777.1"/>
    <property type="molecule type" value="Genomic_DNA"/>
</dbReference>
<organism evidence="2 3">
    <name type="scientific">Phyllostomus discolor</name>
    <name type="common">pale spear-nosed bat</name>
    <dbReference type="NCBI Taxonomy" id="89673"/>
    <lineage>
        <taxon>Eukaryota</taxon>
        <taxon>Metazoa</taxon>
        <taxon>Chordata</taxon>
        <taxon>Craniata</taxon>
        <taxon>Vertebrata</taxon>
        <taxon>Euteleostomi</taxon>
        <taxon>Mammalia</taxon>
        <taxon>Eutheria</taxon>
        <taxon>Laurasiatheria</taxon>
        <taxon>Chiroptera</taxon>
        <taxon>Yangochiroptera</taxon>
        <taxon>Phyllostomidae</taxon>
        <taxon>Phyllostominae</taxon>
        <taxon>Phyllostomus</taxon>
    </lineage>
</organism>
<dbReference type="GO" id="GO:0005794">
    <property type="term" value="C:Golgi apparatus"/>
    <property type="evidence" value="ECO:0007669"/>
    <property type="project" value="TreeGrafter"/>
</dbReference>
<name>A0A834AXV4_9CHIR</name>
<evidence type="ECO:0000256" key="1">
    <source>
        <dbReference type="ARBA" id="ARBA00023157"/>
    </source>
</evidence>
<dbReference type="GO" id="GO:0006493">
    <property type="term" value="P:protein O-linked glycosylation"/>
    <property type="evidence" value="ECO:0007669"/>
    <property type="project" value="TreeGrafter"/>
</dbReference>
<gene>
    <name evidence="2" type="ORF">HJG60_010187</name>
</gene>
<dbReference type="Proteomes" id="UP000664940">
    <property type="component" value="Unassembled WGS sequence"/>
</dbReference>
<sequence>MELNRSREEERRRRYGSGGKWEEIQQKCHTSPKKIRVKSRWCDDNDTTFMWQYHVLGTQSPQQTYKNSGIDYGDFFSRMALWEKLKCKTFDWYLKNVYPALKPIHNIVGYGRQCFQMRNLLDGHICLDQGPIPGNTPIMCYCNEYSPQNVYHYLTGELYMGQLIAKTDVDDCCLTDPGSGKKPTLEPCSKAPSNRLHIYWDFKPSGRG</sequence>
<evidence type="ECO:0008006" key="4">
    <source>
        <dbReference type="Google" id="ProtNLM"/>
    </source>
</evidence>
<dbReference type="GO" id="GO:0004653">
    <property type="term" value="F:polypeptide N-acetylgalactosaminyltransferase activity"/>
    <property type="evidence" value="ECO:0007669"/>
    <property type="project" value="TreeGrafter"/>
</dbReference>
<evidence type="ECO:0000313" key="3">
    <source>
        <dbReference type="Proteomes" id="UP000664940"/>
    </source>
</evidence>
<dbReference type="Gene3D" id="1.10.8.460">
    <property type="entry name" value="ppGaNTase-T1 linker domain-like"/>
    <property type="match status" value="1"/>
</dbReference>